<dbReference type="PROSITE" id="PS50102">
    <property type="entry name" value="RRM"/>
    <property type="match status" value="1"/>
</dbReference>
<gene>
    <name evidence="6" type="ORF">HID58_002576</name>
</gene>
<keyword evidence="1" id="KW-0863">Zinc-finger</keyword>
<feature type="domain" description="CCHC-type" evidence="5">
    <location>
        <begin position="122"/>
        <end position="137"/>
    </location>
</feature>
<feature type="region of interest" description="Disordered" evidence="3">
    <location>
        <begin position="208"/>
        <end position="242"/>
    </location>
</feature>
<dbReference type="Proteomes" id="UP000824890">
    <property type="component" value="Unassembled WGS sequence"/>
</dbReference>
<reference evidence="6 7" key="1">
    <citation type="submission" date="2021-05" db="EMBL/GenBank/DDBJ databases">
        <title>Genome Assembly of Synthetic Allotetraploid Brassica napus Reveals Homoeologous Exchanges between Subgenomes.</title>
        <authorList>
            <person name="Davis J.T."/>
        </authorList>
    </citation>
    <scope>NUCLEOTIDE SEQUENCE [LARGE SCALE GENOMIC DNA]</scope>
    <source>
        <strain evidence="7">cv. Da-Ae</strain>
        <tissue evidence="6">Seedling</tissue>
    </source>
</reference>
<dbReference type="PANTHER" id="PTHR48031:SF2">
    <property type="entry name" value="RNA-BINDING PROTEIN 4"/>
    <property type="match status" value="1"/>
</dbReference>
<dbReference type="PROSITE" id="PS50158">
    <property type="entry name" value="ZF_CCHC"/>
    <property type="match status" value="1"/>
</dbReference>
<feature type="compositionally biased region" description="Low complexity" evidence="3">
    <location>
        <begin position="259"/>
        <end position="271"/>
    </location>
</feature>
<dbReference type="SMART" id="SM00343">
    <property type="entry name" value="ZnF_C2HC"/>
    <property type="match status" value="1"/>
</dbReference>
<evidence type="ECO:0000313" key="7">
    <source>
        <dbReference type="Proteomes" id="UP000824890"/>
    </source>
</evidence>
<keyword evidence="1" id="KW-0479">Metal-binding</keyword>
<accession>A0ABQ8EMW6</accession>
<dbReference type="InterPro" id="IPR001878">
    <property type="entry name" value="Znf_CCHC"/>
</dbReference>
<keyword evidence="2" id="KW-0694">RNA-binding</keyword>
<dbReference type="InterPro" id="IPR035979">
    <property type="entry name" value="RBD_domain_sf"/>
</dbReference>
<dbReference type="PANTHER" id="PTHR48031">
    <property type="entry name" value="SRA STEM-LOOP-INTERACTING RNA-BINDING PROTEIN, MITOCHONDRIAL"/>
    <property type="match status" value="1"/>
</dbReference>
<feature type="region of interest" description="Disordered" evidence="3">
    <location>
        <begin position="137"/>
        <end position="158"/>
    </location>
</feature>
<evidence type="ECO:0000256" key="2">
    <source>
        <dbReference type="PROSITE-ProRule" id="PRU00176"/>
    </source>
</evidence>
<dbReference type="Gene3D" id="3.30.70.330">
    <property type="match status" value="1"/>
</dbReference>
<evidence type="ECO:0000256" key="1">
    <source>
        <dbReference type="PROSITE-ProRule" id="PRU00047"/>
    </source>
</evidence>
<feature type="region of interest" description="Disordered" evidence="3">
    <location>
        <begin position="252"/>
        <end position="271"/>
    </location>
</feature>
<dbReference type="EMBL" id="JAGKQM010000001">
    <property type="protein sequence ID" value="KAH0942939.1"/>
    <property type="molecule type" value="Genomic_DNA"/>
</dbReference>
<comment type="caution">
    <text evidence="6">The sequence shown here is derived from an EMBL/GenBank/DDBJ whole genome shotgun (WGS) entry which is preliminary data.</text>
</comment>
<dbReference type="SUPFAM" id="SSF54928">
    <property type="entry name" value="RNA-binding domain, RBD"/>
    <property type="match status" value="1"/>
</dbReference>
<evidence type="ECO:0000259" key="5">
    <source>
        <dbReference type="PROSITE" id="PS50158"/>
    </source>
</evidence>
<organism evidence="6 7">
    <name type="scientific">Brassica napus</name>
    <name type="common">Rape</name>
    <dbReference type="NCBI Taxonomy" id="3708"/>
    <lineage>
        <taxon>Eukaryota</taxon>
        <taxon>Viridiplantae</taxon>
        <taxon>Streptophyta</taxon>
        <taxon>Embryophyta</taxon>
        <taxon>Tracheophyta</taxon>
        <taxon>Spermatophyta</taxon>
        <taxon>Magnoliopsida</taxon>
        <taxon>eudicotyledons</taxon>
        <taxon>Gunneridae</taxon>
        <taxon>Pentapetalae</taxon>
        <taxon>rosids</taxon>
        <taxon>malvids</taxon>
        <taxon>Brassicales</taxon>
        <taxon>Brassicaceae</taxon>
        <taxon>Brassiceae</taxon>
        <taxon>Brassica</taxon>
    </lineage>
</organism>
<dbReference type="Pfam" id="PF00076">
    <property type="entry name" value="RRM_1"/>
    <property type="match status" value="1"/>
</dbReference>
<feature type="domain" description="RRM" evidence="4">
    <location>
        <begin position="12"/>
        <end position="91"/>
    </location>
</feature>
<name>A0ABQ8EMW6_BRANA</name>
<keyword evidence="1" id="KW-0862">Zinc</keyword>
<keyword evidence="7" id="KW-1185">Reference proteome</keyword>
<dbReference type="Gene3D" id="4.10.60.10">
    <property type="entry name" value="Zinc finger, CCHC-type"/>
    <property type="match status" value="1"/>
</dbReference>
<dbReference type="InterPro" id="IPR000504">
    <property type="entry name" value="RRM_dom"/>
</dbReference>
<proteinExistence type="predicted"/>
<sequence>MKDRESDGSLDNRIFVGGLSLRVRGSFKILFTATEISSSVRSTIMVEKDTGRQRGFGFITFSDRQGADDAIKHMHGRELGGRVISVNNAEPKAGGGEDGGYSSQGNGRYYGGAGRGGAEDECFKCGGRGHWARECPSTGGDRGRYRDPSAVRSRVGSYGGHRDCYDRDRYMDNPRDGRQYSSYRDCFEGGGKYGPPGDGLVSDRYGMSERDHHPEHEFGRGERGYDRDIYSSDRYGAMGPLRDEGRAYRSRAGLYDCPSRSGGRSSSYERC</sequence>
<evidence type="ECO:0000259" key="4">
    <source>
        <dbReference type="PROSITE" id="PS50102"/>
    </source>
</evidence>
<evidence type="ECO:0000256" key="3">
    <source>
        <dbReference type="SAM" id="MobiDB-lite"/>
    </source>
</evidence>
<dbReference type="InterPro" id="IPR012677">
    <property type="entry name" value="Nucleotide-bd_a/b_plait_sf"/>
</dbReference>
<evidence type="ECO:0000313" key="6">
    <source>
        <dbReference type="EMBL" id="KAH0942939.1"/>
    </source>
</evidence>
<feature type="compositionally biased region" description="Basic and acidic residues" evidence="3">
    <location>
        <begin position="208"/>
        <end position="231"/>
    </location>
</feature>
<protein>
    <submittedName>
        <fullName evidence="6">Uncharacterized protein</fullName>
    </submittedName>
</protein>
<dbReference type="SMART" id="SM00360">
    <property type="entry name" value="RRM"/>
    <property type="match status" value="1"/>
</dbReference>
<dbReference type="Pfam" id="PF00098">
    <property type="entry name" value="zf-CCHC"/>
    <property type="match status" value="1"/>
</dbReference>